<dbReference type="AlphaFoldDB" id="A0A1Y6D0C3"/>
<accession>A0A1Y6D0C3</accession>
<keyword evidence="2" id="KW-1185">Reference proteome</keyword>
<gene>
    <name evidence="1" type="ORF">SAMN02949497_3406</name>
</gene>
<sequence>MATGDKTDLLQRLQAVLPPWFGNGGTPILDGVLAGIAGGLASAYALVAYARAQTRLGTAADFFLDLASIDFFGAGLPRLRGETDDAFRSRIKAAMFPERVTRAAIARVVRELTGAEPRIFEPWNTGDTGGYGAAMGYGVAGAWGSLDLPYRAFIDYTLPDLRGIPGVGGWAGYHGGWGAGALRYSALEDMPGYLSPQTLGAAVQRNKARGTLIWMRHAVDVAVPAPPSRDFSAFATMPGWSATGPGPPGEDFLFSGPCGHGMAWTWGDGSLVHVET</sequence>
<evidence type="ECO:0000313" key="1">
    <source>
        <dbReference type="EMBL" id="SMF96026.1"/>
    </source>
</evidence>
<evidence type="ECO:0000313" key="2">
    <source>
        <dbReference type="Proteomes" id="UP000192923"/>
    </source>
</evidence>
<dbReference type="STRING" id="1760988.SAMN02949497_3406"/>
<reference evidence="1 2" key="1">
    <citation type="submission" date="2016-12" db="EMBL/GenBank/DDBJ databases">
        <authorList>
            <person name="Song W.-J."/>
            <person name="Kurnit D.M."/>
        </authorList>
    </citation>
    <scope>NUCLEOTIDE SEQUENCE [LARGE SCALE GENOMIC DNA]</scope>
    <source>
        <strain evidence="1 2">175</strain>
    </source>
</reference>
<name>A0A1Y6D0C3_9GAMM</name>
<dbReference type="RefSeq" id="WP_085214746.1">
    <property type="nucleotide sequence ID" value="NZ_FXAM01000001.1"/>
</dbReference>
<protein>
    <submittedName>
        <fullName evidence="1">Uncharacterized protein</fullName>
    </submittedName>
</protein>
<dbReference type="OrthoDB" id="273496at2"/>
<proteinExistence type="predicted"/>
<organism evidence="1 2">
    <name type="scientific">Methylomagnum ishizawai</name>
    <dbReference type="NCBI Taxonomy" id="1760988"/>
    <lineage>
        <taxon>Bacteria</taxon>
        <taxon>Pseudomonadati</taxon>
        <taxon>Pseudomonadota</taxon>
        <taxon>Gammaproteobacteria</taxon>
        <taxon>Methylococcales</taxon>
        <taxon>Methylococcaceae</taxon>
        <taxon>Methylomagnum</taxon>
    </lineage>
</organism>
<dbReference type="Proteomes" id="UP000192923">
    <property type="component" value="Unassembled WGS sequence"/>
</dbReference>
<dbReference type="EMBL" id="FXAM01000001">
    <property type="protein sequence ID" value="SMF96026.1"/>
    <property type="molecule type" value="Genomic_DNA"/>
</dbReference>